<feature type="compositionally biased region" description="Acidic residues" evidence="7">
    <location>
        <begin position="101"/>
        <end position="113"/>
    </location>
</feature>
<evidence type="ECO:0000256" key="1">
    <source>
        <dbReference type="ARBA" id="ARBA00004049"/>
    </source>
</evidence>
<evidence type="ECO:0000256" key="7">
    <source>
        <dbReference type="SAM" id="MobiDB-lite"/>
    </source>
</evidence>
<evidence type="ECO:0000256" key="3">
    <source>
        <dbReference type="ARBA" id="ARBA00023054"/>
    </source>
</evidence>
<keyword evidence="5" id="KW-0804">Transcription</keyword>
<gene>
    <name evidence="9" type="ORF">GUITHDRAFT_110651</name>
</gene>
<evidence type="ECO:0000313" key="10">
    <source>
        <dbReference type="EnsemblProtists" id="EKX43234"/>
    </source>
</evidence>
<dbReference type="KEGG" id="gtt:GUITHDRAFT_110651"/>
<evidence type="ECO:0000259" key="8">
    <source>
        <dbReference type="PROSITE" id="PS51519"/>
    </source>
</evidence>
<dbReference type="Pfam" id="PF02042">
    <property type="entry name" value="RWP-RK"/>
    <property type="match status" value="1"/>
</dbReference>
<dbReference type="PROSITE" id="PS51519">
    <property type="entry name" value="RWP_RK"/>
    <property type="match status" value="1"/>
</dbReference>
<evidence type="ECO:0000256" key="2">
    <source>
        <dbReference type="ARBA" id="ARBA00023015"/>
    </source>
</evidence>
<dbReference type="AlphaFoldDB" id="L1J545"/>
<accession>L1J545</accession>
<reference evidence="9 11" key="1">
    <citation type="journal article" date="2012" name="Nature">
        <title>Algal genomes reveal evolutionary mosaicism and the fate of nucleomorphs.</title>
        <authorList>
            <consortium name="DOE Joint Genome Institute"/>
            <person name="Curtis B.A."/>
            <person name="Tanifuji G."/>
            <person name="Burki F."/>
            <person name="Gruber A."/>
            <person name="Irimia M."/>
            <person name="Maruyama S."/>
            <person name="Arias M.C."/>
            <person name="Ball S.G."/>
            <person name="Gile G.H."/>
            <person name="Hirakawa Y."/>
            <person name="Hopkins J.F."/>
            <person name="Kuo A."/>
            <person name="Rensing S.A."/>
            <person name="Schmutz J."/>
            <person name="Symeonidi A."/>
            <person name="Elias M."/>
            <person name="Eveleigh R.J."/>
            <person name="Herman E.K."/>
            <person name="Klute M.J."/>
            <person name="Nakayama T."/>
            <person name="Obornik M."/>
            <person name="Reyes-Prieto A."/>
            <person name="Armbrust E.V."/>
            <person name="Aves S.J."/>
            <person name="Beiko R.G."/>
            <person name="Coutinho P."/>
            <person name="Dacks J.B."/>
            <person name="Durnford D.G."/>
            <person name="Fast N.M."/>
            <person name="Green B.R."/>
            <person name="Grisdale C.J."/>
            <person name="Hempel F."/>
            <person name="Henrissat B."/>
            <person name="Hoppner M.P."/>
            <person name="Ishida K."/>
            <person name="Kim E."/>
            <person name="Koreny L."/>
            <person name="Kroth P.G."/>
            <person name="Liu Y."/>
            <person name="Malik S.B."/>
            <person name="Maier U.G."/>
            <person name="McRose D."/>
            <person name="Mock T."/>
            <person name="Neilson J.A."/>
            <person name="Onodera N.T."/>
            <person name="Poole A.M."/>
            <person name="Pritham E.J."/>
            <person name="Richards T.A."/>
            <person name="Rocap G."/>
            <person name="Roy S.W."/>
            <person name="Sarai C."/>
            <person name="Schaack S."/>
            <person name="Shirato S."/>
            <person name="Slamovits C.H."/>
            <person name="Spencer D.F."/>
            <person name="Suzuki S."/>
            <person name="Worden A.Z."/>
            <person name="Zauner S."/>
            <person name="Barry K."/>
            <person name="Bell C."/>
            <person name="Bharti A.K."/>
            <person name="Crow J.A."/>
            <person name="Grimwood J."/>
            <person name="Kramer R."/>
            <person name="Lindquist E."/>
            <person name="Lucas S."/>
            <person name="Salamov A."/>
            <person name="McFadden G.I."/>
            <person name="Lane C.E."/>
            <person name="Keeling P.J."/>
            <person name="Gray M.W."/>
            <person name="Grigoriev I.V."/>
            <person name="Archibald J.M."/>
        </authorList>
    </citation>
    <scope>NUCLEOTIDE SEQUENCE</scope>
    <source>
        <strain evidence="9 11">CCMP2712</strain>
    </source>
</reference>
<dbReference type="PaxDb" id="55529-EKX43234"/>
<dbReference type="InterPro" id="IPR044607">
    <property type="entry name" value="RKD-like"/>
</dbReference>
<keyword evidence="11" id="KW-1185">Reference proteome</keyword>
<evidence type="ECO:0000256" key="5">
    <source>
        <dbReference type="ARBA" id="ARBA00023163"/>
    </source>
</evidence>
<protein>
    <recommendedName>
        <fullName evidence="8">RWP-RK domain-containing protein</fullName>
    </recommendedName>
</protein>
<evidence type="ECO:0000256" key="4">
    <source>
        <dbReference type="ARBA" id="ARBA00023125"/>
    </source>
</evidence>
<dbReference type="EMBL" id="JH993011">
    <property type="protein sequence ID" value="EKX43234.1"/>
    <property type="molecule type" value="Genomic_DNA"/>
</dbReference>
<dbReference type="RefSeq" id="XP_005830214.1">
    <property type="nucleotide sequence ID" value="XM_005830157.1"/>
</dbReference>
<evidence type="ECO:0000256" key="6">
    <source>
        <dbReference type="ARBA" id="ARBA00023242"/>
    </source>
</evidence>
<feature type="region of interest" description="Disordered" evidence="7">
    <location>
        <begin position="158"/>
        <end position="177"/>
    </location>
</feature>
<keyword evidence="3" id="KW-0175">Coiled coil</keyword>
<feature type="domain" description="RWP-RK" evidence="8">
    <location>
        <begin position="18"/>
        <end position="107"/>
    </location>
</feature>
<feature type="compositionally biased region" description="Polar residues" evidence="7">
    <location>
        <begin position="158"/>
        <end position="168"/>
    </location>
</feature>
<dbReference type="InterPro" id="IPR003035">
    <property type="entry name" value="RWP-RK_dom"/>
</dbReference>
<comment type="function">
    <text evidence="1">Putative transcription factor.</text>
</comment>
<keyword evidence="2" id="KW-0805">Transcription regulation</keyword>
<sequence length="177" mass="19522">MSLPAMPSSDNDPPDASIRVYPRRRHSVQRPMSAVEVTRSDLESLFHVKQEQAAASLGLSLTAFRGACRRLGITRWPYNKGKEASSLRRIGREEGSGSNSDEGEGESEGEGEEGTGAARGSRGHEGLSRAFIEWFLSRPNEMEEDCWESLSFQRGSRGLSQLVTSTEPQMYRGGTVR</sequence>
<dbReference type="GO" id="GO:0003700">
    <property type="term" value="F:DNA-binding transcription factor activity"/>
    <property type="evidence" value="ECO:0007669"/>
    <property type="project" value="InterPro"/>
</dbReference>
<name>L1J545_GUITC</name>
<dbReference type="PANTHER" id="PTHR46373:SF2">
    <property type="entry name" value="RWP-RK DOMAIN-CONTAINING PROTEIN"/>
    <property type="match status" value="1"/>
</dbReference>
<reference evidence="11" key="2">
    <citation type="submission" date="2012-11" db="EMBL/GenBank/DDBJ databases">
        <authorList>
            <person name="Kuo A."/>
            <person name="Curtis B.A."/>
            <person name="Tanifuji G."/>
            <person name="Burki F."/>
            <person name="Gruber A."/>
            <person name="Irimia M."/>
            <person name="Maruyama S."/>
            <person name="Arias M.C."/>
            <person name="Ball S.G."/>
            <person name="Gile G.H."/>
            <person name="Hirakawa Y."/>
            <person name="Hopkins J.F."/>
            <person name="Rensing S.A."/>
            <person name="Schmutz J."/>
            <person name="Symeonidi A."/>
            <person name="Elias M."/>
            <person name="Eveleigh R.J."/>
            <person name="Herman E.K."/>
            <person name="Klute M.J."/>
            <person name="Nakayama T."/>
            <person name="Obornik M."/>
            <person name="Reyes-Prieto A."/>
            <person name="Armbrust E.V."/>
            <person name="Aves S.J."/>
            <person name="Beiko R.G."/>
            <person name="Coutinho P."/>
            <person name="Dacks J.B."/>
            <person name="Durnford D.G."/>
            <person name="Fast N.M."/>
            <person name="Green B.R."/>
            <person name="Grisdale C."/>
            <person name="Hempe F."/>
            <person name="Henrissat B."/>
            <person name="Hoppner M.P."/>
            <person name="Ishida K.-I."/>
            <person name="Kim E."/>
            <person name="Koreny L."/>
            <person name="Kroth P.G."/>
            <person name="Liu Y."/>
            <person name="Malik S.-B."/>
            <person name="Maier U.G."/>
            <person name="McRose D."/>
            <person name="Mock T."/>
            <person name="Neilson J.A."/>
            <person name="Onodera N.T."/>
            <person name="Poole A.M."/>
            <person name="Pritham E.J."/>
            <person name="Richards T.A."/>
            <person name="Rocap G."/>
            <person name="Roy S.W."/>
            <person name="Sarai C."/>
            <person name="Schaack S."/>
            <person name="Shirato S."/>
            <person name="Slamovits C.H."/>
            <person name="Spencer D.F."/>
            <person name="Suzuki S."/>
            <person name="Worden A.Z."/>
            <person name="Zauner S."/>
            <person name="Barry K."/>
            <person name="Bell C."/>
            <person name="Bharti A.K."/>
            <person name="Crow J.A."/>
            <person name="Grimwood J."/>
            <person name="Kramer R."/>
            <person name="Lindquist E."/>
            <person name="Lucas S."/>
            <person name="Salamov A."/>
            <person name="McFadden G.I."/>
            <person name="Lane C.E."/>
            <person name="Keeling P.J."/>
            <person name="Gray M.W."/>
            <person name="Grigoriev I.V."/>
            <person name="Archibald J.M."/>
        </authorList>
    </citation>
    <scope>NUCLEOTIDE SEQUENCE</scope>
    <source>
        <strain evidence="11">CCMP2712</strain>
    </source>
</reference>
<dbReference type="GeneID" id="17300010"/>
<keyword evidence="6" id="KW-0539">Nucleus</keyword>
<dbReference type="Proteomes" id="UP000011087">
    <property type="component" value="Unassembled WGS sequence"/>
</dbReference>
<organism evidence="9">
    <name type="scientific">Guillardia theta (strain CCMP2712)</name>
    <name type="common">Cryptophyte</name>
    <dbReference type="NCBI Taxonomy" id="905079"/>
    <lineage>
        <taxon>Eukaryota</taxon>
        <taxon>Cryptophyceae</taxon>
        <taxon>Pyrenomonadales</taxon>
        <taxon>Geminigeraceae</taxon>
        <taxon>Guillardia</taxon>
    </lineage>
</organism>
<evidence type="ECO:0000313" key="9">
    <source>
        <dbReference type="EMBL" id="EKX43234.1"/>
    </source>
</evidence>
<evidence type="ECO:0000313" key="11">
    <source>
        <dbReference type="Proteomes" id="UP000011087"/>
    </source>
</evidence>
<keyword evidence="4" id="KW-0238">DNA-binding</keyword>
<feature type="compositionally biased region" description="Basic and acidic residues" evidence="7">
    <location>
        <begin position="82"/>
        <end position="95"/>
    </location>
</feature>
<dbReference type="PANTHER" id="PTHR46373">
    <property type="entry name" value="PROTEIN RKD4"/>
    <property type="match status" value="1"/>
</dbReference>
<proteinExistence type="predicted"/>
<dbReference type="HOGENOM" id="CLU_092984_4_1_1"/>
<dbReference type="EnsemblProtists" id="EKX43234">
    <property type="protein sequence ID" value="EKX43234"/>
    <property type="gene ID" value="GUITHDRAFT_110651"/>
</dbReference>
<reference evidence="10" key="3">
    <citation type="submission" date="2016-03" db="UniProtKB">
        <authorList>
            <consortium name="EnsemblProtists"/>
        </authorList>
    </citation>
    <scope>IDENTIFICATION</scope>
</reference>
<dbReference type="OrthoDB" id="6270329at2759"/>
<dbReference type="GO" id="GO:0003677">
    <property type="term" value="F:DNA binding"/>
    <property type="evidence" value="ECO:0007669"/>
    <property type="project" value="UniProtKB-KW"/>
</dbReference>
<feature type="region of interest" description="Disordered" evidence="7">
    <location>
        <begin position="82"/>
        <end position="124"/>
    </location>
</feature>